<organism evidence="1 2">
    <name type="scientific">Anoxybacteroides amylolyticum</name>
    <dbReference type="NCBI Taxonomy" id="294699"/>
    <lineage>
        <taxon>Bacteria</taxon>
        <taxon>Bacillati</taxon>
        <taxon>Bacillota</taxon>
        <taxon>Bacilli</taxon>
        <taxon>Bacillales</taxon>
        <taxon>Anoxybacillaceae</taxon>
        <taxon>Anoxybacteroides</taxon>
    </lineage>
</organism>
<evidence type="ECO:0008006" key="3">
    <source>
        <dbReference type="Google" id="ProtNLM"/>
    </source>
</evidence>
<keyword evidence="2" id="KW-1185">Reference proteome</keyword>
<accession>A0A160F5S2</accession>
<gene>
    <name evidence="1" type="ORF">GFC30_1889</name>
</gene>
<dbReference type="RefSeq" id="WP_066324654.1">
    <property type="nucleotide sequence ID" value="NZ_CP015438.1"/>
</dbReference>
<sequence>MEPMLCPGCKTNRTRFNIIEQHPKAVKLHPQTGEVEIEYTSEALDPFHLPYRGPSYRVQCAACGLIENAETFVKHAQHFSEVNKW</sequence>
<proteinExistence type="predicted"/>
<protein>
    <recommendedName>
        <fullName evidence="3">DNA alkylation repair protein</fullName>
    </recommendedName>
</protein>
<dbReference type="OrthoDB" id="2382008at2"/>
<dbReference type="Proteomes" id="UP000076865">
    <property type="component" value="Chromosome"/>
</dbReference>
<dbReference type="PATRIC" id="fig|294699.3.peg.1935"/>
<dbReference type="EMBL" id="CP015438">
    <property type="protein sequence ID" value="ANB61897.1"/>
    <property type="molecule type" value="Genomic_DNA"/>
</dbReference>
<name>A0A160F5S2_9BACL</name>
<evidence type="ECO:0000313" key="2">
    <source>
        <dbReference type="Proteomes" id="UP000076865"/>
    </source>
</evidence>
<dbReference type="KEGG" id="aamy:GFC30_1889"/>
<dbReference type="AlphaFoldDB" id="A0A160F5S2"/>
<reference evidence="1 2" key="1">
    <citation type="journal article" date="2006" name="Syst. Appl. Microbiol.">
        <title>Anoxybacillus amylolyticus sp. nov., a thermophilic amylase producing bacterium isolated from Mount Rittmann (Antarctica).</title>
        <authorList>
            <person name="Poli A."/>
            <person name="Esposito E."/>
            <person name="Lama L."/>
            <person name="Orlando P."/>
            <person name="Nicolaus G."/>
            <person name="de Appolonia F."/>
            <person name="Gambacorta A."/>
            <person name="Nicolaus B."/>
        </authorList>
    </citation>
    <scope>NUCLEOTIDE SEQUENCE [LARGE SCALE GENOMIC DNA]</scope>
    <source>
        <strain evidence="1 2">DSM 15939</strain>
    </source>
</reference>
<evidence type="ECO:0000313" key="1">
    <source>
        <dbReference type="EMBL" id="ANB61897.1"/>
    </source>
</evidence>